<proteinExistence type="predicted"/>
<comment type="caution">
    <text evidence="1">The sequence shown here is derived from an EMBL/GenBank/DDBJ whole genome shotgun (WGS) entry which is preliminary data.</text>
</comment>
<sequence>MFLQSTARIYMLILPRYLTTKLFSLFLLHTLSSAGYVLSVFEPIRIGAHNGNHWGDPSLPLFLRIPIRLGL</sequence>
<dbReference type="Proteomes" id="UP001497700">
    <property type="component" value="Unassembled WGS sequence"/>
</dbReference>
<protein>
    <submittedName>
        <fullName evidence="1">Uncharacterized protein</fullName>
    </submittedName>
</protein>
<reference evidence="1 2" key="1">
    <citation type="journal article" date="2022" name="New Phytol.">
        <title>Ecological generalism drives hyperdiversity of secondary metabolite gene clusters in xylarialean endophytes.</title>
        <authorList>
            <person name="Franco M.E.E."/>
            <person name="Wisecaver J.H."/>
            <person name="Arnold A.E."/>
            <person name="Ju Y.M."/>
            <person name="Slot J.C."/>
            <person name="Ahrendt S."/>
            <person name="Moore L.P."/>
            <person name="Eastman K.E."/>
            <person name="Scott K."/>
            <person name="Konkel Z."/>
            <person name="Mondo S.J."/>
            <person name="Kuo A."/>
            <person name="Hayes R.D."/>
            <person name="Haridas S."/>
            <person name="Andreopoulos B."/>
            <person name="Riley R."/>
            <person name="LaButti K."/>
            <person name="Pangilinan J."/>
            <person name="Lipzen A."/>
            <person name="Amirebrahimi M."/>
            <person name="Yan J."/>
            <person name="Adam C."/>
            <person name="Keymanesh K."/>
            <person name="Ng V."/>
            <person name="Louie K."/>
            <person name="Northen T."/>
            <person name="Drula E."/>
            <person name="Henrissat B."/>
            <person name="Hsieh H.M."/>
            <person name="Youens-Clark K."/>
            <person name="Lutzoni F."/>
            <person name="Miadlikowska J."/>
            <person name="Eastwood D.C."/>
            <person name="Hamelin R.C."/>
            <person name="Grigoriev I.V."/>
            <person name="U'Ren J.M."/>
        </authorList>
    </citation>
    <scope>NUCLEOTIDE SEQUENCE [LARGE SCALE GENOMIC DNA]</scope>
    <source>
        <strain evidence="1 2">CBS 119005</strain>
    </source>
</reference>
<organism evidence="1 2">
    <name type="scientific">Hypoxylon rubiginosum</name>
    <dbReference type="NCBI Taxonomy" id="110542"/>
    <lineage>
        <taxon>Eukaryota</taxon>
        <taxon>Fungi</taxon>
        <taxon>Dikarya</taxon>
        <taxon>Ascomycota</taxon>
        <taxon>Pezizomycotina</taxon>
        <taxon>Sordariomycetes</taxon>
        <taxon>Xylariomycetidae</taxon>
        <taxon>Xylariales</taxon>
        <taxon>Hypoxylaceae</taxon>
        <taxon>Hypoxylon</taxon>
    </lineage>
</organism>
<keyword evidence="2" id="KW-1185">Reference proteome</keyword>
<accession>A0ACB9YWH0</accession>
<evidence type="ECO:0000313" key="1">
    <source>
        <dbReference type="EMBL" id="KAI4863811.1"/>
    </source>
</evidence>
<name>A0ACB9YWH0_9PEZI</name>
<gene>
    <name evidence="1" type="ORF">F4820DRAFT_425919</name>
</gene>
<dbReference type="EMBL" id="MU393497">
    <property type="protein sequence ID" value="KAI4863811.1"/>
    <property type="molecule type" value="Genomic_DNA"/>
</dbReference>
<evidence type="ECO:0000313" key="2">
    <source>
        <dbReference type="Proteomes" id="UP001497700"/>
    </source>
</evidence>